<dbReference type="SUPFAM" id="SSF54001">
    <property type="entry name" value="Cysteine proteinases"/>
    <property type="match status" value="1"/>
</dbReference>
<sequence>MMNIKNKKHILKKFIAMVLIAGVVTVEAGAITASAAEPTNSPMSATVDQCDFLNVRSGASANDAVVGKINTGDKVEVLELHSNGWIKIKSVDNVTGWVNGDYLTIQGGNVDAKVQNVLNLAFKQQGKPYKWGATGPNSFDCSGFTSYVYKNGAGVNLPRVSRSQATVGKKVSRAELKPGDLVFFGSGGSINHVGLYVGDSKFIHSPQTGDVVKVTSMAPGTNYARRLITATRVLQ</sequence>
<evidence type="ECO:0000259" key="7">
    <source>
        <dbReference type="PROSITE" id="PS51935"/>
    </source>
</evidence>
<dbReference type="SUPFAM" id="SSF50044">
    <property type="entry name" value="SH3-domain"/>
    <property type="match status" value="1"/>
</dbReference>
<evidence type="ECO:0000256" key="2">
    <source>
        <dbReference type="ARBA" id="ARBA00022670"/>
    </source>
</evidence>
<dbReference type="EMBL" id="LK932523">
    <property type="protein sequence ID" value="CDS88422.1"/>
    <property type="molecule type" value="Genomic_DNA"/>
</dbReference>
<feature type="signal peptide" evidence="5">
    <location>
        <begin position="1"/>
        <end position="35"/>
    </location>
</feature>
<evidence type="ECO:0000256" key="4">
    <source>
        <dbReference type="ARBA" id="ARBA00022807"/>
    </source>
</evidence>
<feature type="domain" description="NlpC/P60" evidence="7">
    <location>
        <begin position="111"/>
        <end position="234"/>
    </location>
</feature>
<evidence type="ECO:0000313" key="9">
    <source>
        <dbReference type="EMBL" id="CDS89092.1"/>
    </source>
</evidence>
<comment type="similarity">
    <text evidence="1">Belongs to the peptidase C40 family.</text>
</comment>
<dbReference type="PANTHER" id="PTHR47053">
    <property type="entry name" value="MUREIN DD-ENDOPEPTIDASE MEPH-RELATED"/>
    <property type="match status" value="1"/>
</dbReference>
<proteinExistence type="inferred from homology"/>
<dbReference type="Pfam" id="PF00877">
    <property type="entry name" value="NLPC_P60"/>
    <property type="match status" value="1"/>
</dbReference>
<feature type="domain" description="SH3b" evidence="6">
    <location>
        <begin position="42"/>
        <end position="107"/>
    </location>
</feature>
<keyword evidence="4" id="KW-0788">Thiol protease</keyword>
<dbReference type="GO" id="GO:0008234">
    <property type="term" value="F:cysteine-type peptidase activity"/>
    <property type="evidence" value="ECO:0007669"/>
    <property type="project" value="UniProtKB-KW"/>
</dbReference>
<evidence type="ECO:0000256" key="5">
    <source>
        <dbReference type="SAM" id="SignalP"/>
    </source>
</evidence>
<dbReference type="InterPro" id="IPR000064">
    <property type="entry name" value="NLP_P60_dom"/>
</dbReference>
<dbReference type="GeneID" id="66355175"/>
<dbReference type="PANTHER" id="PTHR47053:SF1">
    <property type="entry name" value="MUREIN DD-ENDOPEPTIDASE MEPH-RELATED"/>
    <property type="match status" value="1"/>
</dbReference>
<evidence type="ECO:0000256" key="3">
    <source>
        <dbReference type="ARBA" id="ARBA00022801"/>
    </source>
</evidence>
<keyword evidence="3 9" id="KW-0378">Hydrolase</keyword>
<dbReference type="RefSeq" id="WP_011861674.1">
    <property type="nucleotide sequence ID" value="NZ_BINL01000020.1"/>
</dbReference>
<keyword evidence="5" id="KW-0732">Signal</keyword>
<dbReference type="InterPro" id="IPR003646">
    <property type="entry name" value="SH3-like_bac-type"/>
</dbReference>
<organism evidence="9">
    <name type="scientific">Clostridioides difficile</name>
    <name type="common">Peptoclostridium difficile</name>
    <dbReference type="NCBI Taxonomy" id="1496"/>
    <lineage>
        <taxon>Bacteria</taxon>
        <taxon>Bacillati</taxon>
        <taxon>Bacillota</taxon>
        <taxon>Clostridia</taxon>
        <taxon>Peptostreptococcales</taxon>
        <taxon>Peptostreptococcaceae</taxon>
        <taxon>Clostridioides</taxon>
    </lineage>
</organism>
<dbReference type="InterPro" id="IPR036028">
    <property type="entry name" value="SH3-like_dom_sf"/>
</dbReference>
<evidence type="ECO:0000256" key="1">
    <source>
        <dbReference type="ARBA" id="ARBA00007074"/>
    </source>
</evidence>
<protein>
    <submittedName>
        <fullName evidence="9">Putative cell-wall hydrolase</fullName>
    </submittedName>
</protein>
<dbReference type="InterPro" id="IPR051202">
    <property type="entry name" value="Peptidase_C40"/>
</dbReference>
<dbReference type="PROSITE" id="PS51935">
    <property type="entry name" value="NLPC_P60"/>
    <property type="match status" value="1"/>
</dbReference>
<dbReference type="EMBL" id="LK932410">
    <property type="protein sequence ID" value="CDS89092.1"/>
    <property type="molecule type" value="Genomic_DNA"/>
</dbReference>
<dbReference type="PROSITE" id="PS51781">
    <property type="entry name" value="SH3B"/>
    <property type="match status" value="1"/>
</dbReference>
<dbReference type="Gene3D" id="3.90.1720.10">
    <property type="entry name" value="endopeptidase domain like (from Nostoc punctiforme)"/>
    <property type="match status" value="1"/>
</dbReference>
<dbReference type="Gene3D" id="2.30.30.40">
    <property type="entry name" value="SH3 Domains"/>
    <property type="match status" value="1"/>
</dbReference>
<evidence type="ECO:0000313" key="8">
    <source>
        <dbReference type="EMBL" id="CDS88422.1"/>
    </source>
</evidence>
<dbReference type="KEGG" id="pdf:CD630DERM_27680"/>
<dbReference type="AlphaFoldDB" id="A0A031WGA8"/>
<feature type="chain" id="PRO_5014497026" evidence="5">
    <location>
        <begin position="36"/>
        <end position="235"/>
    </location>
</feature>
<reference evidence="9" key="1">
    <citation type="submission" date="2014-07" db="EMBL/GenBank/DDBJ databases">
        <authorList>
            <person name="Monot Marc"/>
        </authorList>
    </citation>
    <scope>NUCLEOTIDE SEQUENCE</scope>
    <source>
        <strain evidence="9">7032994</strain>
    </source>
</reference>
<dbReference type="GO" id="GO:0006508">
    <property type="term" value="P:proteolysis"/>
    <property type="evidence" value="ECO:0007669"/>
    <property type="project" value="UniProtKB-KW"/>
</dbReference>
<gene>
    <name evidence="8" type="ORF">BN1096_690051</name>
    <name evidence="9" type="ORF">BN1097_700052</name>
</gene>
<keyword evidence="2" id="KW-0645">Protease</keyword>
<name>A0A031WGA8_CLODI</name>
<evidence type="ECO:0000259" key="6">
    <source>
        <dbReference type="PROSITE" id="PS51781"/>
    </source>
</evidence>
<dbReference type="SMART" id="SM00287">
    <property type="entry name" value="SH3b"/>
    <property type="match status" value="1"/>
</dbReference>
<accession>A0A031WGA8</accession>
<dbReference type="InterPro" id="IPR038765">
    <property type="entry name" value="Papain-like_cys_pep_sf"/>
</dbReference>
<dbReference type="Pfam" id="PF08239">
    <property type="entry name" value="SH3_3"/>
    <property type="match status" value="1"/>
</dbReference>